<reference evidence="2 3" key="1">
    <citation type="journal article" date="2011" name="Genome Biol.">
        <title>Comparative genome sequence analysis underscores mycoparasitism as the ancestral life style of Trichoderma.</title>
        <authorList>
            <person name="Kubicek C.P."/>
            <person name="Herrera-Estrella A."/>
            <person name="Seidl-Seiboth V."/>
            <person name="Martinez D.A."/>
            <person name="Druzhinina I.S."/>
            <person name="Thon M."/>
            <person name="Zeilinger S."/>
            <person name="Casas-Flores S."/>
            <person name="Horwitz B.A."/>
            <person name="Mukherjee P.K."/>
            <person name="Mukherjee M."/>
            <person name="Kredics L."/>
            <person name="Alcaraz L.D."/>
            <person name="Aerts A."/>
            <person name="Antal Z."/>
            <person name="Atanasova L."/>
            <person name="Cervantes-Badillo M.G."/>
            <person name="Challacombe J."/>
            <person name="Chertkov O."/>
            <person name="McCluskey K."/>
            <person name="Coulpier F."/>
            <person name="Deshpande N."/>
            <person name="von Doehren H."/>
            <person name="Ebbole D.J."/>
            <person name="Esquivel-Naranjo E.U."/>
            <person name="Fekete E."/>
            <person name="Flipphi M."/>
            <person name="Glaser F."/>
            <person name="Gomez-Rodriguez E.Y."/>
            <person name="Gruber S."/>
            <person name="Han C."/>
            <person name="Henrissat B."/>
            <person name="Hermosa R."/>
            <person name="Hernandez-Onate M."/>
            <person name="Karaffa L."/>
            <person name="Kosti I."/>
            <person name="Le Crom S."/>
            <person name="Lindquist E."/>
            <person name="Lucas S."/>
            <person name="Luebeck M."/>
            <person name="Luebeck P.S."/>
            <person name="Margeot A."/>
            <person name="Metz B."/>
            <person name="Misra M."/>
            <person name="Nevalainen H."/>
            <person name="Omann M."/>
            <person name="Packer N."/>
            <person name="Perrone G."/>
            <person name="Uresti-Rivera E.E."/>
            <person name="Salamov A."/>
            <person name="Schmoll M."/>
            <person name="Seiboth B."/>
            <person name="Shapiro H."/>
            <person name="Sukno S."/>
            <person name="Tamayo-Ramos J.A."/>
            <person name="Tisch D."/>
            <person name="Wiest A."/>
            <person name="Wilkinson H.H."/>
            <person name="Zhang M."/>
            <person name="Coutinho P.M."/>
            <person name="Kenerley C.M."/>
            <person name="Monte E."/>
            <person name="Baker S.E."/>
            <person name="Grigoriev I.V."/>
        </authorList>
    </citation>
    <scope>NUCLEOTIDE SEQUENCE [LARGE SCALE GENOMIC DNA]</scope>
    <source>
        <strain evidence="3">Gv29-8 / FGSC 10586</strain>
    </source>
</reference>
<feature type="compositionally biased region" description="Basic and acidic residues" evidence="1">
    <location>
        <begin position="56"/>
        <end position="77"/>
    </location>
</feature>
<protein>
    <submittedName>
        <fullName evidence="2">Uncharacterized protein</fullName>
    </submittedName>
</protein>
<dbReference type="RefSeq" id="XP_013958309.1">
    <property type="nucleotide sequence ID" value="XM_014102834.1"/>
</dbReference>
<dbReference type="Proteomes" id="UP000007115">
    <property type="component" value="Unassembled WGS sequence"/>
</dbReference>
<organism evidence="2 3">
    <name type="scientific">Hypocrea virens (strain Gv29-8 / FGSC 10586)</name>
    <name type="common">Gliocladium virens</name>
    <name type="synonym">Trichoderma virens</name>
    <dbReference type="NCBI Taxonomy" id="413071"/>
    <lineage>
        <taxon>Eukaryota</taxon>
        <taxon>Fungi</taxon>
        <taxon>Dikarya</taxon>
        <taxon>Ascomycota</taxon>
        <taxon>Pezizomycotina</taxon>
        <taxon>Sordariomycetes</taxon>
        <taxon>Hypocreomycetidae</taxon>
        <taxon>Hypocreales</taxon>
        <taxon>Hypocreaceae</taxon>
        <taxon>Trichoderma</taxon>
    </lineage>
</organism>
<dbReference type="EMBL" id="ABDF02000005">
    <property type="protein sequence ID" value="EHK24111.1"/>
    <property type="molecule type" value="Genomic_DNA"/>
</dbReference>
<sequence length="211" mass="22761">MVGSRNEAKSSAARVTSQENLVPDHPDTAPDQQPAAAAGPAVSETIWLPEPVAESEGAKCLKSGKEPRKAEKTKEDTASQLNAVTEDIKEGRAASSLVAMHQSSALFECSAAELFRTYIASLLTVPQDTTREGHHDLIRDLFNDDEFIKDAEPLDHPSLMTENFTAGLSQGLREHLVSEVINEDRSPTAYFSNGSFETSLARCSGPVHING</sequence>
<keyword evidence="3" id="KW-1185">Reference proteome</keyword>
<dbReference type="GeneID" id="25796992"/>
<proteinExistence type="predicted"/>
<accession>G9MQP4</accession>
<dbReference type="VEuPathDB" id="FungiDB:TRIVIDRAFT_67739"/>
<dbReference type="HOGENOM" id="CLU_1305023_0_0_1"/>
<name>G9MQP4_HYPVG</name>
<dbReference type="OrthoDB" id="4936320at2759"/>
<evidence type="ECO:0000256" key="1">
    <source>
        <dbReference type="SAM" id="MobiDB-lite"/>
    </source>
</evidence>
<dbReference type="AlphaFoldDB" id="G9MQP4"/>
<feature type="compositionally biased region" description="Low complexity" evidence="1">
    <location>
        <begin position="29"/>
        <end position="41"/>
    </location>
</feature>
<evidence type="ECO:0000313" key="2">
    <source>
        <dbReference type="EMBL" id="EHK24111.1"/>
    </source>
</evidence>
<comment type="caution">
    <text evidence="2">The sequence shown here is derived from an EMBL/GenBank/DDBJ whole genome shotgun (WGS) entry which is preliminary data.</text>
</comment>
<feature type="region of interest" description="Disordered" evidence="1">
    <location>
        <begin position="1"/>
        <end position="78"/>
    </location>
</feature>
<gene>
    <name evidence="2" type="ORF">TRIVIDRAFT_67739</name>
</gene>
<dbReference type="InParanoid" id="G9MQP4"/>
<evidence type="ECO:0000313" key="3">
    <source>
        <dbReference type="Proteomes" id="UP000007115"/>
    </source>
</evidence>